<feature type="domain" description="ABC transporter" evidence="4">
    <location>
        <begin position="5"/>
        <end position="231"/>
    </location>
</feature>
<organism evidence="5 6">
    <name type="scientific">Asaia spathodeae</name>
    <dbReference type="NCBI Taxonomy" id="657016"/>
    <lineage>
        <taxon>Bacteria</taxon>
        <taxon>Pseudomonadati</taxon>
        <taxon>Pseudomonadota</taxon>
        <taxon>Alphaproteobacteria</taxon>
        <taxon>Acetobacterales</taxon>
        <taxon>Acetobacteraceae</taxon>
        <taxon>Asaia</taxon>
    </lineage>
</organism>
<keyword evidence="3 5" id="KW-0067">ATP-binding</keyword>
<evidence type="ECO:0000256" key="2">
    <source>
        <dbReference type="ARBA" id="ARBA00022741"/>
    </source>
</evidence>
<dbReference type="PANTHER" id="PTHR42939:SF1">
    <property type="entry name" value="ABC TRANSPORTER ATP-BINDING PROTEIN ALBC-RELATED"/>
    <property type="match status" value="1"/>
</dbReference>
<dbReference type="CDD" id="cd03230">
    <property type="entry name" value="ABC_DR_subfamily_A"/>
    <property type="match status" value="1"/>
</dbReference>
<comment type="caution">
    <text evidence="5">The sequence shown here is derived from an EMBL/GenBank/DDBJ whole genome shotgun (WGS) entry which is preliminary data.</text>
</comment>
<keyword evidence="6" id="KW-1185">Reference proteome</keyword>
<protein>
    <submittedName>
        <fullName evidence="5">ABC transporter ATP-binding protein</fullName>
    </submittedName>
</protein>
<accession>A0ABX2P4V7</accession>
<dbReference type="InterPro" id="IPR051782">
    <property type="entry name" value="ABC_Transporter_VariousFunc"/>
</dbReference>
<dbReference type="PROSITE" id="PS50893">
    <property type="entry name" value="ABC_TRANSPORTER_2"/>
    <property type="match status" value="1"/>
</dbReference>
<dbReference type="InterPro" id="IPR017871">
    <property type="entry name" value="ABC_transporter-like_CS"/>
</dbReference>
<reference evidence="5 6" key="1">
    <citation type="submission" date="2020-06" db="EMBL/GenBank/DDBJ databases">
        <title>Synonyms of Asaia species.</title>
        <authorList>
            <person name="Sombolestani A."/>
        </authorList>
    </citation>
    <scope>NUCLEOTIDE SEQUENCE [LARGE SCALE GENOMIC DNA]</scope>
    <source>
        <strain evidence="5 6">LMG 27047</strain>
    </source>
</reference>
<keyword evidence="2" id="KW-0547">Nucleotide-binding</keyword>
<dbReference type="Proteomes" id="UP001516351">
    <property type="component" value="Unassembled WGS sequence"/>
</dbReference>
<dbReference type="RefSeq" id="WP_267312442.1">
    <property type="nucleotide sequence ID" value="NZ_JABXXV010000003.1"/>
</dbReference>
<dbReference type="GO" id="GO:0005524">
    <property type="term" value="F:ATP binding"/>
    <property type="evidence" value="ECO:0007669"/>
    <property type="project" value="UniProtKB-KW"/>
</dbReference>
<dbReference type="SMART" id="SM00382">
    <property type="entry name" value="AAA"/>
    <property type="match status" value="1"/>
</dbReference>
<evidence type="ECO:0000313" key="5">
    <source>
        <dbReference type="EMBL" id="NVN46550.1"/>
    </source>
</evidence>
<dbReference type="InterPro" id="IPR003439">
    <property type="entry name" value="ABC_transporter-like_ATP-bd"/>
</dbReference>
<dbReference type="PANTHER" id="PTHR42939">
    <property type="entry name" value="ABC TRANSPORTER ATP-BINDING PROTEIN ALBC-RELATED"/>
    <property type="match status" value="1"/>
</dbReference>
<dbReference type="SUPFAM" id="SSF52540">
    <property type="entry name" value="P-loop containing nucleoside triphosphate hydrolases"/>
    <property type="match status" value="1"/>
</dbReference>
<dbReference type="InterPro" id="IPR003593">
    <property type="entry name" value="AAA+_ATPase"/>
</dbReference>
<evidence type="ECO:0000256" key="1">
    <source>
        <dbReference type="ARBA" id="ARBA00022448"/>
    </source>
</evidence>
<keyword evidence="1" id="KW-0813">Transport</keyword>
<dbReference type="PROSITE" id="PS00211">
    <property type="entry name" value="ABC_TRANSPORTER_1"/>
    <property type="match status" value="1"/>
</dbReference>
<dbReference type="Pfam" id="PF00005">
    <property type="entry name" value="ABC_tran"/>
    <property type="match status" value="1"/>
</dbReference>
<name>A0ABX2P4V7_9PROT</name>
<evidence type="ECO:0000313" key="6">
    <source>
        <dbReference type="Proteomes" id="UP001516351"/>
    </source>
</evidence>
<dbReference type="EMBL" id="JABXXV010000003">
    <property type="protein sequence ID" value="NVN46550.1"/>
    <property type="molecule type" value="Genomic_DNA"/>
</dbReference>
<evidence type="ECO:0000259" key="4">
    <source>
        <dbReference type="PROSITE" id="PS50893"/>
    </source>
</evidence>
<sequence length="276" mass="30536">MLHPALLDRLCKTYDGRKILDDISVSLAPGSINALLGPNGAGKTTLIGCLLGLLVPDSGAVRIWGENADKLSPETRCRIGFVPQTMTGLTWFRVQELKDYLSAFRNQPEGAEDRRWADWAALDPKARISTLSGGERQRLAIVLALRFSPDLIILDEPVASLDPMARHDFIALLSQTVQRRETTALISSHIISDLERICDRFLVMKKGRLIGDLSAEVFAGEIRRLAIWPDTALGLEVLADLPDGSVWVRGWRPELDARNLPVLAGDMEAYFLALTR</sequence>
<dbReference type="InterPro" id="IPR027417">
    <property type="entry name" value="P-loop_NTPase"/>
</dbReference>
<dbReference type="Gene3D" id="3.40.50.300">
    <property type="entry name" value="P-loop containing nucleotide triphosphate hydrolases"/>
    <property type="match status" value="1"/>
</dbReference>
<proteinExistence type="predicted"/>
<gene>
    <name evidence="5" type="ORF">HW542_06960</name>
</gene>
<evidence type="ECO:0000256" key="3">
    <source>
        <dbReference type="ARBA" id="ARBA00022840"/>
    </source>
</evidence>